<comment type="caution">
    <text evidence="1">The sequence shown here is derived from an EMBL/GenBank/DDBJ whole genome shotgun (WGS) entry which is preliminary data.</text>
</comment>
<keyword evidence="2" id="KW-1185">Reference proteome</keyword>
<reference evidence="1 2" key="1">
    <citation type="submission" date="2016-06" db="EMBL/GenBank/DDBJ databases">
        <title>Respiratory ammonification of nitrate coupled to the oxidation of elemental sulfur in deep-sea autotrophic thermophilic bacteria.</title>
        <authorList>
            <person name="Slobodkina G.B."/>
            <person name="Mardanov A.V."/>
            <person name="Ravin N.V."/>
            <person name="Frolova A.A."/>
            <person name="Viryasiv M.B."/>
            <person name="Chernyh N.A."/>
            <person name="Bonch-Osmolovskaya E.A."/>
            <person name="Slobodkin A.I."/>
        </authorList>
    </citation>
    <scope>NUCLEOTIDE SEQUENCE [LARGE SCALE GENOMIC DNA]</scope>
    <source>
        <strain evidence="1 2">S69</strain>
    </source>
</reference>
<gene>
    <name evidence="1" type="ORF">DBT_0767</name>
</gene>
<accession>A0A1B9F7F2</accession>
<dbReference type="STRING" id="1156395.DBT_0767"/>
<organism evidence="1 2">
    <name type="scientific">Dissulfuribacter thermophilus</name>
    <dbReference type="NCBI Taxonomy" id="1156395"/>
    <lineage>
        <taxon>Bacteria</taxon>
        <taxon>Pseudomonadati</taxon>
        <taxon>Thermodesulfobacteriota</taxon>
        <taxon>Dissulfuribacteria</taxon>
        <taxon>Dissulfuribacterales</taxon>
        <taxon>Dissulfuribacteraceae</taxon>
        <taxon>Dissulfuribacter</taxon>
    </lineage>
</organism>
<sequence>MERDRKSLYALALFGTKKMMVHMNPDYAARKFAEDARRRARRRTLVLQVPDNKADSVKLRAPCGFKCLRIYHRLNFTFWVKAQREKMHANYAIILKNYFPQAFEVHNLG</sequence>
<name>A0A1B9F7F2_9BACT</name>
<proteinExistence type="predicted"/>
<dbReference type="RefSeq" id="WP_067616531.1">
    <property type="nucleotide sequence ID" value="NZ_MAGO01000003.1"/>
</dbReference>
<evidence type="ECO:0000313" key="1">
    <source>
        <dbReference type="EMBL" id="OCC15842.1"/>
    </source>
</evidence>
<evidence type="ECO:0000313" key="2">
    <source>
        <dbReference type="Proteomes" id="UP000093080"/>
    </source>
</evidence>
<dbReference type="AlphaFoldDB" id="A0A1B9F7F2"/>
<dbReference type="Proteomes" id="UP000093080">
    <property type="component" value="Unassembled WGS sequence"/>
</dbReference>
<dbReference type="EMBL" id="MAGO01000003">
    <property type="protein sequence ID" value="OCC15842.1"/>
    <property type="molecule type" value="Genomic_DNA"/>
</dbReference>
<protein>
    <submittedName>
        <fullName evidence="1">Uncharacterized protein</fullName>
    </submittedName>
</protein>